<dbReference type="RefSeq" id="WP_151565253.1">
    <property type="nucleotide sequence ID" value="NZ_WBMT01000015.1"/>
</dbReference>
<protein>
    <recommendedName>
        <fullName evidence="4">Phage tail family protein</fullName>
    </recommendedName>
</protein>
<sequence>MPLISGARASTEPSEAPEAQPLRITYTDPDGTAWDWSNPLSGCLVTHVAGLGSPPATVTSTAIPGGGTLPSDYLPGQRQIVIGLDVHHPEQPRFLALLDRLHRALWTERYGVPAPATLTVARPDGTIRRLLVLCTSGFEQTDADAARSGYTTSTEFALTFVSTLDPMWLGAPVRLVFETGAASPGVPPLPPVQLRALRGFDTETVTNPGNGDAHPVWIITGPGRPTMTNNTTGRSFGLSTTLTAGESVTIDTRPANQQAIDNSGQDRWNDLVKTSPRDLWSLPSGESRVTVQMAEAGSTSRVELTFMTRWLRA</sequence>
<name>A0A6H9YN87_9ACTN</name>
<dbReference type="Proteomes" id="UP000468735">
    <property type="component" value="Unassembled WGS sequence"/>
</dbReference>
<reference evidence="2 3" key="1">
    <citation type="submission" date="2019-09" db="EMBL/GenBank/DDBJ databases">
        <title>Actinomadura physcomitrii sp. nov., a novel actinomycete isolated from moss [Physcomitrium sphaericum (Ludw) Fuernr].</title>
        <authorList>
            <person name="Zhuang X."/>
            <person name="Liu C."/>
        </authorList>
    </citation>
    <scope>NUCLEOTIDE SEQUENCE [LARGE SCALE GENOMIC DNA]</scope>
    <source>
        <strain evidence="2 3">HMC1</strain>
    </source>
</reference>
<proteinExistence type="predicted"/>
<evidence type="ECO:0000256" key="1">
    <source>
        <dbReference type="SAM" id="MobiDB-lite"/>
    </source>
</evidence>
<evidence type="ECO:0000313" key="2">
    <source>
        <dbReference type="EMBL" id="KAB2344885.1"/>
    </source>
</evidence>
<dbReference type="EMBL" id="WBMT01000015">
    <property type="protein sequence ID" value="KAB2344885.1"/>
    <property type="molecule type" value="Genomic_DNA"/>
</dbReference>
<gene>
    <name evidence="2" type="ORF">F8566_30310</name>
</gene>
<feature type="region of interest" description="Disordered" evidence="1">
    <location>
        <begin position="1"/>
        <end position="21"/>
    </location>
</feature>
<accession>A0A6H9YN87</accession>
<dbReference type="AlphaFoldDB" id="A0A6H9YN87"/>
<evidence type="ECO:0008006" key="4">
    <source>
        <dbReference type="Google" id="ProtNLM"/>
    </source>
</evidence>
<keyword evidence="3" id="KW-1185">Reference proteome</keyword>
<organism evidence="2 3">
    <name type="scientific">Actinomadura rudentiformis</name>
    <dbReference type="NCBI Taxonomy" id="359158"/>
    <lineage>
        <taxon>Bacteria</taxon>
        <taxon>Bacillati</taxon>
        <taxon>Actinomycetota</taxon>
        <taxon>Actinomycetes</taxon>
        <taxon>Streptosporangiales</taxon>
        <taxon>Thermomonosporaceae</taxon>
        <taxon>Actinomadura</taxon>
    </lineage>
</organism>
<dbReference type="OrthoDB" id="4519759at2"/>
<evidence type="ECO:0000313" key="3">
    <source>
        <dbReference type="Proteomes" id="UP000468735"/>
    </source>
</evidence>
<comment type="caution">
    <text evidence="2">The sequence shown here is derived from an EMBL/GenBank/DDBJ whole genome shotgun (WGS) entry which is preliminary data.</text>
</comment>